<evidence type="ECO:0000313" key="9">
    <source>
        <dbReference type="EMBL" id="QBS00327.1"/>
    </source>
</evidence>
<feature type="transmembrane region" description="Helical" evidence="6">
    <location>
        <begin position="394"/>
        <end position="416"/>
    </location>
</feature>
<evidence type="ECO:0000256" key="2">
    <source>
        <dbReference type="ARBA" id="ARBA00022475"/>
    </source>
</evidence>
<dbReference type="PANTHER" id="PTHR30250:SF11">
    <property type="entry name" value="O-ANTIGEN TRANSPORTER-RELATED"/>
    <property type="match status" value="1"/>
</dbReference>
<evidence type="ECO:0000256" key="6">
    <source>
        <dbReference type="SAM" id="Phobius"/>
    </source>
</evidence>
<feature type="transmembrane region" description="Helical" evidence="6">
    <location>
        <begin position="302"/>
        <end position="330"/>
    </location>
</feature>
<evidence type="ECO:0000256" key="5">
    <source>
        <dbReference type="ARBA" id="ARBA00023136"/>
    </source>
</evidence>
<keyword evidence="4 6" id="KW-1133">Transmembrane helix</keyword>
<keyword evidence="3 6" id="KW-0812">Transmembrane</keyword>
<dbReference type="AlphaFoldDB" id="A0A4Y5FRZ4"/>
<keyword evidence="2" id="KW-1003">Cell membrane</keyword>
<evidence type="ECO:0000313" key="7">
    <source>
        <dbReference type="EMBL" id="QBS00082.1"/>
    </source>
</evidence>
<dbReference type="PANTHER" id="PTHR30250">
    <property type="entry name" value="PST FAMILY PREDICTED COLANIC ACID TRANSPORTER"/>
    <property type="match status" value="1"/>
</dbReference>
<feature type="transmembrane region" description="Helical" evidence="6">
    <location>
        <begin position="12"/>
        <end position="34"/>
    </location>
</feature>
<keyword evidence="5 6" id="KW-0472">Membrane</keyword>
<dbReference type="GO" id="GO:0005886">
    <property type="term" value="C:plasma membrane"/>
    <property type="evidence" value="ECO:0007669"/>
    <property type="project" value="UniProtKB-SubCell"/>
</dbReference>
<name>A0A4Y5FRZ4_STRTR</name>
<feature type="transmembrane region" description="Helical" evidence="6">
    <location>
        <begin position="46"/>
        <end position="65"/>
    </location>
</feature>
<feature type="transmembrane region" description="Helical" evidence="6">
    <location>
        <begin position="85"/>
        <end position="103"/>
    </location>
</feature>
<organism evidence="8">
    <name type="scientific">Streptococcus thermophilus</name>
    <dbReference type="NCBI Taxonomy" id="1308"/>
    <lineage>
        <taxon>Bacteria</taxon>
        <taxon>Bacillati</taxon>
        <taxon>Bacillota</taxon>
        <taxon>Bacilli</taxon>
        <taxon>Lactobacillales</taxon>
        <taxon>Streptococcaceae</taxon>
        <taxon>Streptococcus</taxon>
    </lineage>
</organism>
<feature type="transmembrane region" description="Helical" evidence="6">
    <location>
        <begin position="336"/>
        <end position="356"/>
    </location>
</feature>
<dbReference type="EMBL" id="MK483580">
    <property type="protein sequence ID" value="QBS00225.1"/>
    <property type="molecule type" value="Genomic_DNA"/>
</dbReference>
<dbReference type="InterPro" id="IPR050833">
    <property type="entry name" value="Poly_Biosynth_Transport"/>
</dbReference>
<dbReference type="EMBL" id="MK483569">
    <property type="protein sequence ID" value="QBS00082.1"/>
    <property type="molecule type" value="Genomic_DNA"/>
</dbReference>
<feature type="transmembrane region" description="Helical" evidence="6">
    <location>
        <begin position="261"/>
        <end position="281"/>
    </location>
</feature>
<sequence length="425" mass="48862">MSKKNQLPDAKTIYFWNLLGNLAASGVSVLYLLIVTRLTAASVADQFSLVWSIGTLWVVIGLFQVRNYHGTDVRQKHSFRAYFQARILTILAMIVTLLPYLKIIGGNRYPSSVILMAFLMILYRAWDAVSDLFQGLFQQRERMDIAGKTMFYRYSTSAVVLFLSLFVSKSLITSLLTLTVWNGLFILLYEFRFVYQFESINWRGVFDLRKIYESLDILKECFPLFLNGFILLYVLNEPKLIIERGLSEGVLQTGMQRDFNILFMPVFFMSLIILMVRPLITQLAFLYVDKEYDKLDSIIKKLLLYIIGGGLLVVCLAYLLGVQVLGLVFGLDLASYQLPFTILILAGVLYAVAIIFENILTIMRKQHLLITIYVAMLVVTLLITKMFVYSWGMLGASLAFLVVMIVYVFGISIIYFRERIKERRQ</sequence>
<feature type="transmembrane region" description="Helical" evidence="6">
    <location>
        <begin position="368"/>
        <end position="388"/>
    </location>
</feature>
<dbReference type="RefSeq" id="WP_014727635.1">
    <property type="nucleotide sequence ID" value="NZ_CATNMN010000001.1"/>
</dbReference>
<comment type="subcellular location">
    <subcellularLocation>
        <location evidence="1">Cell membrane</location>
        <topology evidence="1">Multi-pass membrane protein</topology>
    </subcellularLocation>
</comment>
<evidence type="ECO:0000256" key="4">
    <source>
        <dbReference type="ARBA" id="ARBA00022989"/>
    </source>
</evidence>
<accession>A0A4Y5FRZ4</accession>
<feature type="transmembrane region" description="Helical" evidence="6">
    <location>
        <begin position="150"/>
        <end position="168"/>
    </location>
</feature>
<evidence type="ECO:0000256" key="1">
    <source>
        <dbReference type="ARBA" id="ARBA00004651"/>
    </source>
</evidence>
<feature type="transmembrane region" description="Helical" evidence="6">
    <location>
        <begin position="109"/>
        <end position="129"/>
    </location>
</feature>
<gene>
    <name evidence="8" type="ORF">rgp13_0006</name>
    <name evidence="7" type="ORF">rgp14_0006</name>
    <name evidence="9" type="ORF">rgp39_0006</name>
</gene>
<protein>
    <submittedName>
        <fullName evidence="8">Heteropolysaccharide repeat unit export protein</fullName>
    </submittedName>
</protein>
<dbReference type="EMBL" id="MK483587">
    <property type="protein sequence ID" value="QBS00327.1"/>
    <property type="molecule type" value="Genomic_DNA"/>
</dbReference>
<evidence type="ECO:0000256" key="3">
    <source>
        <dbReference type="ARBA" id="ARBA00022692"/>
    </source>
</evidence>
<evidence type="ECO:0000313" key="8">
    <source>
        <dbReference type="EMBL" id="QBS00225.1"/>
    </source>
</evidence>
<reference evidence="8" key="1">
    <citation type="journal article" date="2019" name="Sci. Rep.">
        <title>A comparative genomics approach for identifying host-range determinants in Streptococcus thermophilus bacteriophages.</title>
        <authorList>
            <person name="Szymczak P."/>
            <person name="Rau M.H."/>
            <person name="Monteiro J.M."/>
            <person name="Pinho M.G."/>
            <person name="Filipe S.R."/>
            <person name="Vogensen F.K."/>
            <person name="Zeidan A.A."/>
            <person name="Janzen T."/>
        </authorList>
    </citation>
    <scope>NUCLEOTIDE SEQUENCE</scope>
    <source>
        <strain evidence="8">STCH_13_rgp</strain>
        <strain evidence="7">STCH_14_rgp</strain>
        <strain evidence="9">STCH_39_rgp</strain>
    </source>
</reference>
<proteinExistence type="predicted"/>